<reference evidence="3" key="1">
    <citation type="submission" date="2017-09" db="EMBL/GenBank/DDBJ databases">
        <title>Depth-based differentiation of microbial function through sediment-hosted aquifers and enrichment of novel symbionts in the deep terrestrial subsurface.</title>
        <authorList>
            <person name="Probst A.J."/>
            <person name="Ladd B."/>
            <person name="Jarett J.K."/>
            <person name="Geller-Mcgrath D.E."/>
            <person name="Sieber C.M.K."/>
            <person name="Emerson J.B."/>
            <person name="Anantharaman K."/>
            <person name="Thomas B.C."/>
            <person name="Malmstrom R."/>
            <person name="Stieglmeier M."/>
            <person name="Klingl A."/>
            <person name="Woyke T."/>
            <person name="Ryan C.M."/>
            <person name="Banfield J.F."/>
        </authorList>
    </citation>
    <scope>NUCLEOTIDE SEQUENCE [LARGE SCALE GENOMIC DNA]</scope>
</reference>
<feature type="chain" id="PRO_5014876440" description="Sortilin N-terminal domain-containing protein" evidence="1">
    <location>
        <begin position="25"/>
        <end position="199"/>
    </location>
</feature>
<sequence length="199" mass="21783">MKKGIVFGLIFLFCSVLLPVPAKAEAQAIPTISLEEGNVILPNSDVELLAIKKDTFYTVVNSRDKYWWLFSSKNQGKTWQKVGQGLPTEEKFISLEVLPGNPGIVALATTTGVYLSTDGGNRFSYLGSPYGLAERKEEITSLTLAGASSILLGVRHPSPGKFAQEGVYLWQGKSWEPQSGQGMWQKDVNAVAFLEGWIL</sequence>
<dbReference type="EMBL" id="PFVS01000101">
    <property type="protein sequence ID" value="PJA82726.1"/>
    <property type="molecule type" value="Genomic_DNA"/>
</dbReference>
<dbReference type="Proteomes" id="UP000230178">
    <property type="component" value="Unassembled WGS sequence"/>
</dbReference>
<feature type="non-terminal residue" evidence="2">
    <location>
        <position position="199"/>
    </location>
</feature>
<evidence type="ECO:0000313" key="3">
    <source>
        <dbReference type="Proteomes" id="UP000230178"/>
    </source>
</evidence>
<protein>
    <recommendedName>
        <fullName evidence="4">Sortilin N-terminal domain-containing protein</fullName>
    </recommendedName>
</protein>
<organism evidence="2 3">
    <name type="scientific">Candidatus Nealsonbacteria bacterium CG_4_9_14_3_um_filter_37_29</name>
    <dbReference type="NCBI Taxonomy" id="1974696"/>
    <lineage>
        <taxon>Bacteria</taxon>
        <taxon>Candidatus Nealsoniibacteriota</taxon>
    </lineage>
</organism>
<dbReference type="SUPFAM" id="SSF110296">
    <property type="entry name" value="Oligoxyloglucan reducing end-specific cellobiohydrolase"/>
    <property type="match status" value="1"/>
</dbReference>
<feature type="signal peptide" evidence="1">
    <location>
        <begin position="1"/>
        <end position="24"/>
    </location>
</feature>
<name>A0A2M7Z2V0_9BACT</name>
<accession>A0A2M7Z2V0</accession>
<gene>
    <name evidence="2" type="ORF">CO146_02590</name>
</gene>
<dbReference type="InterPro" id="IPR015943">
    <property type="entry name" value="WD40/YVTN_repeat-like_dom_sf"/>
</dbReference>
<evidence type="ECO:0000313" key="2">
    <source>
        <dbReference type="EMBL" id="PJA82726.1"/>
    </source>
</evidence>
<keyword evidence="1" id="KW-0732">Signal</keyword>
<dbReference type="AlphaFoldDB" id="A0A2M7Z2V0"/>
<evidence type="ECO:0000256" key="1">
    <source>
        <dbReference type="SAM" id="SignalP"/>
    </source>
</evidence>
<dbReference type="Gene3D" id="2.130.10.10">
    <property type="entry name" value="YVTN repeat-like/Quinoprotein amine dehydrogenase"/>
    <property type="match status" value="1"/>
</dbReference>
<comment type="caution">
    <text evidence="2">The sequence shown here is derived from an EMBL/GenBank/DDBJ whole genome shotgun (WGS) entry which is preliminary data.</text>
</comment>
<evidence type="ECO:0008006" key="4">
    <source>
        <dbReference type="Google" id="ProtNLM"/>
    </source>
</evidence>
<proteinExistence type="predicted"/>